<protein>
    <recommendedName>
        <fullName evidence="2">WD repeat-containing protein 79</fullName>
    </recommendedName>
</protein>
<dbReference type="AlphaFoldDB" id="A0A9D4BI77"/>
<name>A0A9D4BI77_DREPO</name>
<dbReference type="PANTHER" id="PTHR13211:SF0">
    <property type="entry name" value="TELOMERASE CAJAL BODY PROTEIN 1"/>
    <property type="match status" value="1"/>
</dbReference>
<dbReference type="Pfam" id="PF00400">
    <property type="entry name" value="WD40"/>
    <property type="match status" value="3"/>
</dbReference>
<keyword evidence="6" id="KW-1185">Reference proteome</keyword>
<dbReference type="InterPro" id="IPR036322">
    <property type="entry name" value="WD40_repeat_dom_sf"/>
</dbReference>
<dbReference type="InterPro" id="IPR051150">
    <property type="entry name" value="SWT21/TCAB1_mRNA_Telomere"/>
</dbReference>
<proteinExistence type="inferred from homology"/>
<evidence type="ECO:0000256" key="1">
    <source>
        <dbReference type="ARBA" id="ARBA00038279"/>
    </source>
</evidence>
<dbReference type="GO" id="GO:0015030">
    <property type="term" value="C:Cajal body"/>
    <property type="evidence" value="ECO:0007669"/>
    <property type="project" value="TreeGrafter"/>
</dbReference>
<dbReference type="Gene3D" id="2.130.10.10">
    <property type="entry name" value="YVTN repeat-like/Quinoprotein amine dehydrogenase"/>
    <property type="match status" value="2"/>
</dbReference>
<evidence type="ECO:0000256" key="3">
    <source>
        <dbReference type="PROSITE-ProRule" id="PRU00221"/>
    </source>
</evidence>
<dbReference type="GO" id="GO:0003723">
    <property type="term" value="F:RNA binding"/>
    <property type="evidence" value="ECO:0007669"/>
    <property type="project" value="TreeGrafter"/>
</dbReference>
<dbReference type="PROSITE" id="PS50082">
    <property type="entry name" value="WD_REPEATS_2"/>
    <property type="match status" value="2"/>
</dbReference>
<feature type="compositionally biased region" description="Basic and acidic residues" evidence="4">
    <location>
        <begin position="190"/>
        <end position="217"/>
    </location>
</feature>
<organism evidence="5 6">
    <name type="scientific">Dreissena polymorpha</name>
    <name type="common">Zebra mussel</name>
    <name type="synonym">Mytilus polymorpha</name>
    <dbReference type="NCBI Taxonomy" id="45954"/>
    <lineage>
        <taxon>Eukaryota</taxon>
        <taxon>Metazoa</taxon>
        <taxon>Spiralia</taxon>
        <taxon>Lophotrochozoa</taxon>
        <taxon>Mollusca</taxon>
        <taxon>Bivalvia</taxon>
        <taxon>Autobranchia</taxon>
        <taxon>Heteroconchia</taxon>
        <taxon>Euheterodonta</taxon>
        <taxon>Imparidentia</taxon>
        <taxon>Neoheterodontei</taxon>
        <taxon>Myida</taxon>
        <taxon>Dreissenoidea</taxon>
        <taxon>Dreissenidae</taxon>
        <taxon>Dreissena</taxon>
    </lineage>
</organism>
<dbReference type="EMBL" id="JAIWYP010000016">
    <property type="protein sequence ID" value="KAH3696535.1"/>
    <property type="molecule type" value="Genomic_DNA"/>
</dbReference>
<feature type="repeat" description="WD" evidence="3">
    <location>
        <begin position="458"/>
        <end position="493"/>
    </location>
</feature>
<comment type="caution">
    <text evidence="5">The sequence shown here is derived from an EMBL/GenBank/DDBJ whole genome shotgun (WGS) entry which is preliminary data.</text>
</comment>
<feature type="region of interest" description="Disordered" evidence="4">
    <location>
        <begin position="187"/>
        <end position="217"/>
    </location>
</feature>
<dbReference type="PANTHER" id="PTHR13211">
    <property type="entry name" value="TELOMERASE CAJAL BODY PROTEIN 1"/>
    <property type="match status" value="1"/>
</dbReference>
<comment type="similarity">
    <text evidence="1">Belongs to the TCAB1 family.</text>
</comment>
<sequence length="620" mass="69446">MEKTNNENIDTFYPILNEARIEEHAIISSASTQGSDVVTELNTCGPLFSSNKNELTQHNTCLHDQMNDENNANNDNHQIEFQTENGNHKDKVCQNLLNMCASPLENKIEEKDILVYSANMPFSHSHTLQKCNQTLSPSEQLHTHIIPPSISTKNQENMTHHSLQSMEESWLKKDCVAQTSESNDLSIKITFDDKDSTNSEHTEEVQEPQAKRPKLDFDSSTICDPPDVLIIKSHGSSALSKQFSSEPCQITGAWECFENEKINNYLRGCKWAPDGTCLIVNSNDNTLRVFNLPQELYYDGGEYKVIPELAPVFSIKESDTVYDFAWFPLMSSAEPDTACVAVTSKDTPIHLYDAFTGTLRCSYRAYNHVDEVVAAHSVEFSCDGLKLYSGFNKMIRVFDVTRPGREFTNRPTFAKDGQRGIISCISPSPTEPGLYAAGSYAKSIALYHEPMGEMVCMFEGQQGGVTQVKFSPDGTKLYSGGRKDNEILCWDMRQPGQILFTLNRLVTTNQRMYFDLTSNSRYIVSGSHDGTVIVWDSLATPVTDGIHSEPVIHPAMKFQAHYDTVNGVSVHKTLPLVATTSGQRHFKCVLEDSDDDEGSSSNNTRANAAERDNCVRLWWT</sequence>
<keyword evidence="3" id="KW-0853">WD repeat</keyword>
<evidence type="ECO:0000313" key="5">
    <source>
        <dbReference type="EMBL" id="KAH3696535.1"/>
    </source>
</evidence>
<dbReference type="InterPro" id="IPR015943">
    <property type="entry name" value="WD40/YVTN_repeat-like_dom_sf"/>
</dbReference>
<reference evidence="5" key="2">
    <citation type="submission" date="2020-11" db="EMBL/GenBank/DDBJ databases">
        <authorList>
            <person name="McCartney M.A."/>
            <person name="Auch B."/>
            <person name="Kono T."/>
            <person name="Mallez S."/>
            <person name="Becker A."/>
            <person name="Gohl D.M."/>
            <person name="Silverstein K.A.T."/>
            <person name="Koren S."/>
            <person name="Bechman K.B."/>
            <person name="Herman A."/>
            <person name="Abrahante J.E."/>
            <person name="Garbe J."/>
        </authorList>
    </citation>
    <scope>NUCLEOTIDE SEQUENCE</scope>
    <source>
        <strain evidence="5">Duluth1</strain>
        <tissue evidence="5">Whole animal</tissue>
    </source>
</reference>
<evidence type="ECO:0000256" key="4">
    <source>
        <dbReference type="SAM" id="MobiDB-lite"/>
    </source>
</evidence>
<evidence type="ECO:0000313" key="6">
    <source>
        <dbReference type="Proteomes" id="UP000828390"/>
    </source>
</evidence>
<dbReference type="InterPro" id="IPR001680">
    <property type="entry name" value="WD40_rpt"/>
</dbReference>
<dbReference type="SMART" id="SM00320">
    <property type="entry name" value="WD40"/>
    <property type="match status" value="7"/>
</dbReference>
<gene>
    <name evidence="5" type="ORF">DPMN_084006</name>
</gene>
<reference evidence="5" key="1">
    <citation type="journal article" date="2019" name="bioRxiv">
        <title>The Genome of the Zebra Mussel, Dreissena polymorpha: A Resource for Invasive Species Research.</title>
        <authorList>
            <person name="McCartney M.A."/>
            <person name="Auch B."/>
            <person name="Kono T."/>
            <person name="Mallez S."/>
            <person name="Zhang Y."/>
            <person name="Obille A."/>
            <person name="Becker A."/>
            <person name="Abrahante J.E."/>
            <person name="Garbe J."/>
            <person name="Badalamenti J.P."/>
            <person name="Herman A."/>
            <person name="Mangelson H."/>
            <person name="Liachko I."/>
            <person name="Sullivan S."/>
            <person name="Sone E.D."/>
            <person name="Koren S."/>
            <person name="Silverstein K.A.T."/>
            <person name="Beckman K.B."/>
            <person name="Gohl D.M."/>
        </authorList>
    </citation>
    <scope>NUCLEOTIDE SEQUENCE</scope>
    <source>
        <strain evidence="5">Duluth1</strain>
        <tissue evidence="5">Whole animal</tissue>
    </source>
</reference>
<dbReference type="Proteomes" id="UP000828390">
    <property type="component" value="Unassembled WGS sequence"/>
</dbReference>
<evidence type="ECO:0000256" key="2">
    <source>
        <dbReference type="ARBA" id="ARBA00041558"/>
    </source>
</evidence>
<accession>A0A9D4BI77</accession>
<feature type="repeat" description="WD" evidence="3">
    <location>
        <begin position="516"/>
        <end position="536"/>
    </location>
</feature>
<dbReference type="GO" id="GO:0030576">
    <property type="term" value="P:Cajal body organization"/>
    <property type="evidence" value="ECO:0007669"/>
    <property type="project" value="TreeGrafter"/>
</dbReference>
<dbReference type="SUPFAM" id="SSF50978">
    <property type="entry name" value="WD40 repeat-like"/>
    <property type="match status" value="1"/>
</dbReference>